<organism evidence="2 3">
    <name type="scientific">Pleurodeles waltl</name>
    <name type="common">Iberian ribbed newt</name>
    <dbReference type="NCBI Taxonomy" id="8319"/>
    <lineage>
        <taxon>Eukaryota</taxon>
        <taxon>Metazoa</taxon>
        <taxon>Chordata</taxon>
        <taxon>Craniata</taxon>
        <taxon>Vertebrata</taxon>
        <taxon>Euteleostomi</taxon>
        <taxon>Amphibia</taxon>
        <taxon>Batrachia</taxon>
        <taxon>Caudata</taxon>
        <taxon>Salamandroidea</taxon>
        <taxon>Salamandridae</taxon>
        <taxon>Pleurodelinae</taxon>
        <taxon>Pleurodeles</taxon>
    </lineage>
</organism>
<protein>
    <submittedName>
        <fullName evidence="2">Uncharacterized protein</fullName>
    </submittedName>
</protein>
<feature type="compositionally biased region" description="Low complexity" evidence="1">
    <location>
        <begin position="151"/>
        <end position="161"/>
    </location>
</feature>
<evidence type="ECO:0000313" key="3">
    <source>
        <dbReference type="Proteomes" id="UP001066276"/>
    </source>
</evidence>
<sequence>MARAFTLSPPRSSGLLFQRILSLQHHRSPRAVTQELAITSQPPICTAGRRARGLCFHRLSTPFSGHLFQRTLSLQHRRSLRAVSEERAVASRPLICTTRCQPNSPQLHRLSALFFRRPLPVHSLTAAPSQPLGRLPRACCYQLASDLHLPAARPAPSSSPSQHPGLQASRGSRLPTRPHSKLGWRPSCASVQGFHSLLHRPDSVSGSLRDHKRKDI</sequence>
<evidence type="ECO:0000313" key="2">
    <source>
        <dbReference type="EMBL" id="KAJ1140487.1"/>
    </source>
</evidence>
<accession>A0AAV7QIW2</accession>
<dbReference type="Proteomes" id="UP001066276">
    <property type="component" value="Chromosome 6"/>
</dbReference>
<comment type="caution">
    <text evidence="2">The sequence shown here is derived from an EMBL/GenBank/DDBJ whole genome shotgun (WGS) entry which is preliminary data.</text>
</comment>
<gene>
    <name evidence="2" type="ORF">NDU88_006839</name>
</gene>
<evidence type="ECO:0000256" key="1">
    <source>
        <dbReference type="SAM" id="MobiDB-lite"/>
    </source>
</evidence>
<dbReference type="AlphaFoldDB" id="A0AAV7QIW2"/>
<dbReference type="EMBL" id="JANPWB010000010">
    <property type="protein sequence ID" value="KAJ1140487.1"/>
    <property type="molecule type" value="Genomic_DNA"/>
</dbReference>
<name>A0AAV7QIW2_PLEWA</name>
<proteinExistence type="predicted"/>
<keyword evidence="3" id="KW-1185">Reference proteome</keyword>
<feature type="region of interest" description="Disordered" evidence="1">
    <location>
        <begin position="151"/>
        <end position="187"/>
    </location>
</feature>
<reference evidence="2" key="1">
    <citation type="journal article" date="2022" name="bioRxiv">
        <title>Sequencing and chromosome-scale assembly of the giantPleurodeles waltlgenome.</title>
        <authorList>
            <person name="Brown T."/>
            <person name="Elewa A."/>
            <person name="Iarovenko S."/>
            <person name="Subramanian E."/>
            <person name="Araus A.J."/>
            <person name="Petzold A."/>
            <person name="Susuki M."/>
            <person name="Suzuki K.-i.T."/>
            <person name="Hayashi T."/>
            <person name="Toyoda A."/>
            <person name="Oliveira C."/>
            <person name="Osipova E."/>
            <person name="Leigh N.D."/>
            <person name="Simon A."/>
            <person name="Yun M.H."/>
        </authorList>
    </citation>
    <scope>NUCLEOTIDE SEQUENCE</scope>
    <source>
        <strain evidence="2">20211129_DDA</strain>
        <tissue evidence="2">Liver</tissue>
    </source>
</reference>